<dbReference type="PANTHER" id="PTHR11142">
    <property type="entry name" value="PSEUDOURIDYLATE SYNTHASE"/>
    <property type="match status" value="1"/>
</dbReference>
<dbReference type="SUPFAM" id="SSF55120">
    <property type="entry name" value="Pseudouridine synthase"/>
    <property type="match status" value="1"/>
</dbReference>
<dbReference type="Proteomes" id="UP000444721">
    <property type="component" value="Unassembled WGS sequence"/>
</dbReference>
<evidence type="ECO:0000313" key="7">
    <source>
        <dbReference type="Proteomes" id="UP000444721"/>
    </source>
</evidence>
<dbReference type="InterPro" id="IPR020095">
    <property type="entry name" value="PsdUridine_synth_TruA_C"/>
</dbReference>
<dbReference type="VEuPathDB" id="AmoebaDB:NF0113290"/>
<dbReference type="InterPro" id="IPR001406">
    <property type="entry name" value="PsdUridine_synth_TruA"/>
</dbReference>
<evidence type="ECO:0000256" key="2">
    <source>
        <dbReference type="ARBA" id="ARBA00022694"/>
    </source>
</evidence>
<dbReference type="Gene3D" id="3.30.70.580">
    <property type="entry name" value="Pseudouridine synthase I, catalytic domain, N-terminal subdomain"/>
    <property type="match status" value="1"/>
</dbReference>
<dbReference type="AlphaFoldDB" id="A0A6A5BWB3"/>
<dbReference type="GO" id="GO:1990481">
    <property type="term" value="P:mRNA pseudouridine synthesis"/>
    <property type="evidence" value="ECO:0007669"/>
    <property type="project" value="TreeGrafter"/>
</dbReference>
<dbReference type="GO" id="GO:0005634">
    <property type="term" value="C:nucleus"/>
    <property type="evidence" value="ECO:0007669"/>
    <property type="project" value="TreeGrafter"/>
</dbReference>
<dbReference type="VEuPathDB" id="AmoebaDB:NfTy_030640"/>
<dbReference type="Pfam" id="PF01416">
    <property type="entry name" value="PseudoU_synth_1"/>
    <property type="match status" value="1"/>
</dbReference>
<feature type="region of interest" description="Disordered" evidence="4">
    <location>
        <begin position="1"/>
        <end position="108"/>
    </location>
</feature>
<evidence type="ECO:0000256" key="3">
    <source>
        <dbReference type="ARBA" id="ARBA00023235"/>
    </source>
</evidence>
<dbReference type="OMA" id="QFRRYLY"/>
<feature type="compositionally biased region" description="Low complexity" evidence="4">
    <location>
        <begin position="19"/>
        <end position="34"/>
    </location>
</feature>
<reference evidence="6 7" key="1">
    <citation type="journal article" date="2019" name="Sci. Rep.">
        <title>Nanopore sequencing improves the draft genome of the human pathogenic amoeba Naegleria fowleri.</title>
        <authorList>
            <person name="Liechti N."/>
            <person name="Schurch N."/>
            <person name="Bruggmann R."/>
            <person name="Wittwer M."/>
        </authorList>
    </citation>
    <scope>NUCLEOTIDE SEQUENCE [LARGE SCALE GENOMIC DNA]</scope>
    <source>
        <strain evidence="6 7">ATCC 30894</strain>
    </source>
</reference>
<keyword evidence="7" id="KW-1185">Reference proteome</keyword>
<feature type="compositionally biased region" description="Low complexity" evidence="4">
    <location>
        <begin position="44"/>
        <end position="58"/>
    </location>
</feature>
<comment type="caution">
    <text evidence="6">The sequence shown here is derived from an EMBL/GenBank/DDBJ whole genome shotgun (WGS) entry which is preliminary data.</text>
</comment>
<feature type="compositionally biased region" description="Polar residues" evidence="4">
    <location>
        <begin position="1"/>
        <end position="16"/>
    </location>
</feature>
<dbReference type="GO" id="GO:0031119">
    <property type="term" value="P:tRNA pseudouridine synthesis"/>
    <property type="evidence" value="ECO:0007669"/>
    <property type="project" value="TreeGrafter"/>
</dbReference>
<dbReference type="EMBL" id="VFQX01000023">
    <property type="protein sequence ID" value="KAF0979596.1"/>
    <property type="molecule type" value="Genomic_DNA"/>
</dbReference>
<dbReference type="InterPro" id="IPR020097">
    <property type="entry name" value="PsdUridine_synth_TruA_a/b_dom"/>
</dbReference>
<dbReference type="PANTHER" id="PTHR11142:SF4">
    <property type="entry name" value="PSEUDOURIDYLATE SYNTHASE 1 HOMOLOG"/>
    <property type="match status" value="1"/>
</dbReference>
<evidence type="ECO:0000256" key="4">
    <source>
        <dbReference type="SAM" id="MobiDB-lite"/>
    </source>
</evidence>
<dbReference type="VEuPathDB" id="AmoebaDB:FDP41_001264"/>
<comment type="similarity">
    <text evidence="1">Belongs to the tRNA pseudouridine synthase TruA family.</text>
</comment>
<keyword evidence="2" id="KW-0819">tRNA processing</keyword>
<evidence type="ECO:0000256" key="1">
    <source>
        <dbReference type="ARBA" id="ARBA00009375"/>
    </source>
</evidence>
<organism evidence="6 7">
    <name type="scientific">Naegleria fowleri</name>
    <name type="common">Brain eating amoeba</name>
    <dbReference type="NCBI Taxonomy" id="5763"/>
    <lineage>
        <taxon>Eukaryota</taxon>
        <taxon>Discoba</taxon>
        <taxon>Heterolobosea</taxon>
        <taxon>Tetramitia</taxon>
        <taxon>Eutetramitia</taxon>
        <taxon>Vahlkampfiidae</taxon>
        <taxon>Naegleria</taxon>
    </lineage>
</organism>
<dbReference type="OrthoDB" id="10256309at2759"/>
<feature type="compositionally biased region" description="Basic residues" evidence="4">
    <location>
        <begin position="63"/>
        <end position="78"/>
    </location>
</feature>
<keyword evidence="3" id="KW-0413">Isomerase</keyword>
<feature type="compositionally biased region" description="Acidic residues" evidence="4">
    <location>
        <begin position="82"/>
        <end position="98"/>
    </location>
</feature>
<dbReference type="Gene3D" id="3.30.70.660">
    <property type="entry name" value="Pseudouridine synthase I, catalytic domain, C-terminal subdomain"/>
    <property type="match status" value="1"/>
</dbReference>
<protein>
    <recommendedName>
        <fullName evidence="5">Pseudouridine synthase I TruA alpha/beta domain-containing protein</fullName>
    </recommendedName>
</protein>
<accession>A0A6A5BWB3</accession>
<dbReference type="GeneID" id="68108482"/>
<evidence type="ECO:0000259" key="5">
    <source>
        <dbReference type="Pfam" id="PF01416"/>
    </source>
</evidence>
<dbReference type="InterPro" id="IPR020094">
    <property type="entry name" value="TruA/RsuA/RluB/E/F_N"/>
</dbReference>
<dbReference type="RefSeq" id="XP_044564309.1">
    <property type="nucleotide sequence ID" value="XM_044703181.1"/>
</dbReference>
<feature type="domain" description="Pseudouridine synthase I TruA alpha/beta" evidence="5">
    <location>
        <begin position="392"/>
        <end position="562"/>
    </location>
</feature>
<dbReference type="GO" id="GO:0003723">
    <property type="term" value="F:RNA binding"/>
    <property type="evidence" value="ECO:0007669"/>
    <property type="project" value="InterPro"/>
</dbReference>
<gene>
    <name evidence="6" type="ORF">FDP41_001264</name>
</gene>
<evidence type="ECO:0000313" key="6">
    <source>
        <dbReference type="EMBL" id="KAF0979596.1"/>
    </source>
</evidence>
<proteinExistence type="inferred from homology"/>
<dbReference type="InterPro" id="IPR020103">
    <property type="entry name" value="PsdUridine_synth_cat_dom_sf"/>
</dbReference>
<sequence length="638" mass="72085">MSLSSNEQDGVDNNPTKEPPTSSSPMMMHQQQQHDTNLNQNHHSTSNRSLSNTITTTTDKTDKKRKTQSNKKNSKNKKKKEEEDDSNLMRGEEDDYGGDDGTIGMMDSNLLDMNDDVLIDDDEEYSQESSTISFSTRNSSSSSTKIYFPFVLSLSYNGIPFNGLQIQCGDNLKKHPHILTIEAVLLDILVGEDGSPNDAVAAASTTTSSIETISTTDTTTTTSTSLSTTFTTFTTTSTTTTATPSTEISTPFKFIKSKNLKQVKLQRACRTDRGVSAVRNVLGCVMTLPNIHNNKDTFTFNLNDELKELNHRINNHFRIKQLNLQDQVRIVNIQRVPARFIVHHWCQFRRYLYLLPLNALDLNHRNILMTCTNIFHLQSIEQKIEKMNELFSYFEGRHYFHNFTVDATPGSDTSVRHVKSMRVIQVVIQRNDSTLVFCPTNTTTTTMNNNNNTTNTTTNTTTTMTTNITSTSTPITTSHQLEIPHLMIEISGRSFMLHQIRMMIGTVIALMRGLCTKFNHVVSTISTTETSPIATFFEDQLFSKDSLLLVPMAPSEGLFLDSLDFPNYNSNVVKKPFSPIAWEGELNEQAEQFKNQVIIPNILKVLKEKNVMLNWLVDLHCNKSKYFVKPPPPKKKNK</sequence>
<dbReference type="GO" id="GO:0009982">
    <property type="term" value="F:pseudouridine synthase activity"/>
    <property type="evidence" value="ECO:0007669"/>
    <property type="project" value="InterPro"/>
</dbReference>
<name>A0A6A5BWB3_NAEFO</name>